<feature type="transmembrane region" description="Helical" evidence="9">
    <location>
        <begin position="955"/>
        <end position="980"/>
    </location>
</feature>
<evidence type="ECO:0000256" key="4">
    <source>
        <dbReference type="ARBA" id="ARBA00022741"/>
    </source>
</evidence>
<dbReference type="CDD" id="cd03228">
    <property type="entry name" value="ABCC_MRP_Like"/>
    <property type="match status" value="1"/>
</dbReference>
<dbReference type="PROSITE" id="PS50893">
    <property type="entry name" value="ABC_TRANSPORTER_2"/>
    <property type="match status" value="2"/>
</dbReference>
<feature type="domain" description="ABC transmembrane type-1" evidence="11">
    <location>
        <begin position="38"/>
        <end position="312"/>
    </location>
</feature>
<keyword evidence="7 9" id="KW-0472">Membrane</keyword>
<feature type="domain" description="ABC transporter" evidence="10">
    <location>
        <begin position="1029"/>
        <end position="1251"/>
    </location>
</feature>
<dbReference type="AlphaFoldDB" id="A0A2W5WUX3"/>
<reference evidence="12 13" key="1">
    <citation type="submission" date="2018-06" db="EMBL/GenBank/DDBJ databases">
        <title>Whole genome sequencing of a novel hydrocarbon degrading bacterial strain, PW21 isolated from oil contaminated produced water sample.</title>
        <authorList>
            <person name="Nagkirti P."/>
            <person name="Shaikh A."/>
            <person name="Gowdaman V."/>
            <person name="Engineer A.E."/>
            <person name="Dagar S."/>
            <person name="Dhakephalkar P.K."/>
        </authorList>
    </citation>
    <scope>NUCLEOTIDE SEQUENCE [LARGE SCALE GENOMIC DNA]</scope>
    <source>
        <strain evidence="12 13">PW21</strain>
    </source>
</reference>
<keyword evidence="4" id="KW-0547">Nucleotide-binding</keyword>
<evidence type="ECO:0000256" key="5">
    <source>
        <dbReference type="ARBA" id="ARBA00022840"/>
    </source>
</evidence>
<dbReference type="Gene3D" id="1.20.1560.10">
    <property type="entry name" value="ABC transporter type 1, transmembrane domain"/>
    <property type="match status" value="2"/>
</dbReference>
<feature type="transmembrane region" description="Helical" evidence="9">
    <location>
        <begin position="755"/>
        <end position="773"/>
    </location>
</feature>
<dbReference type="GO" id="GO:0016887">
    <property type="term" value="F:ATP hydrolysis activity"/>
    <property type="evidence" value="ECO:0007669"/>
    <property type="project" value="InterPro"/>
</dbReference>
<evidence type="ECO:0000256" key="6">
    <source>
        <dbReference type="ARBA" id="ARBA00022989"/>
    </source>
</evidence>
<keyword evidence="2" id="KW-0813">Transport</keyword>
<dbReference type="InterPro" id="IPR003439">
    <property type="entry name" value="ABC_transporter-like_ATP-bd"/>
</dbReference>
<dbReference type="Gene3D" id="3.40.50.300">
    <property type="entry name" value="P-loop containing nucleotide triphosphate hydrolases"/>
    <property type="match status" value="2"/>
</dbReference>
<dbReference type="InterPro" id="IPR039421">
    <property type="entry name" value="Type_1_exporter"/>
</dbReference>
<evidence type="ECO:0000256" key="1">
    <source>
        <dbReference type="ARBA" id="ARBA00004651"/>
    </source>
</evidence>
<keyword evidence="5 12" id="KW-0067">ATP-binding</keyword>
<dbReference type="EMBL" id="QKWH01000001">
    <property type="protein sequence ID" value="PZR54960.1"/>
    <property type="molecule type" value="Genomic_DNA"/>
</dbReference>
<evidence type="ECO:0000259" key="10">
    <source>
        <dbReference type="PROSITE" id="PS50893"/>
    </source>
</evidence>
<dbReference type="SUPFAM" id="SSF52540">
    <property type="entry name" value="P-loop containing nucleoside triphosphate hydrolases"/>
    <property type="match status" value="2"/>
</dbReference>
<comment type="subcellular location">
    <subcellularLocation>
        <location evidence="1">Cell membrane</location>
        <topology evidence="1">Multi-pass membrane protein</topology>
    </subcellularLocation>
</comment>
<dbReference type="FunFam" id="3.40.50.300:FF:000604">
    <property type="entry name" value="ABC transporter B family member 28"/>
    <property type="match status" value="1"/>
</dbReference>
<keyword evidence="6 9" id="KW-1133">Transmembrane helix</keyword>
<keyword evidence="3 9" id="KW-0812">Transmembrane</keyword>
<sequence length="1251" mass="130522">MIQTSAAPGTDVPAAREPLAADPSRRLDWRRLAGPVAVLALLALAAGTVGQALGTVAAGQMAEHPALTTLALLAAVVVGGALLDTAGQVAWAGVVDRAEGRLRADLLTAALRQPLAALNEQAAGEVLDRVDDDTHAVGTLVRRQLWGAGRTVVGVVPMWVVAGVTWWPAWFLFPVLGAVAALLARPHLGEIARRKVEEEKAWTDHAAAFEEAVAARDDLRTSLGQAFAVRRLAELSARVHERFGRVLVVENRLLRQTGVLLHALLAGVAVTGVALATAGDLSVARLVTLFLITATFVGQTDNLIHHLPDIQEGLGAVTRLRQMLDVEPEPVGGDDVPTGPLDLEVRDLSFSYGQGGGFALQDVDVTVPAGATVALVGRTGSGKSTLASMLSRAVEPAPGTVFVGGADVRDLDLQRLRATVGVVTQRTEILAGTLRENVTLFADVAPGAVEAAVSDLGLEAWVESLPEGLETLLGPGGTRLSAGEEQLVSFARLLVRDVQLVVLDEATARMDPLTESRVVAASERLLRGRTGVLVAHRLSTIERADLVVVLDHGRVAQQGPRAELARVPGPFRTLLEASASGVIDDVAAQDGGQEAGQEHVRPAADGAVLTGSAVTGGSVEGSAVVQEASTASAAATVEAAGTTATAADAAGHGGSADEGRSPGAPRKGDEAAAQVGARRRTGPPPRRHEPGDGLSLARGVVHQLRVTPRWGLLGAMLFLVASLFSAQGAVTGFLWGRAVEALRSGEPTAPLVAPMVVLLVVAPLCLAWAIYVYPRWWIEVLLRVRMAVMAGQTHQHRLPATPPGEIVARAMDADRFVRYADRWVDFVNGLAVAGTTALLAWSWQAGAVLLAVMVVSALASALGRPVAGRSAARSSAARARFGRALVSALDAARTVKLAARTPQVHAHLREVDRGRVDAAIFEHRVQAVLDGVPTVTIQLGVVAAWFALLEGSWDLATTLMVAGAVTGFGWFGTVAGAVVTEAPGTRAWQRATSRFADGADLVRLPDSVNLSTGAAPAPVPGRRERLERLELRGLSALHDDGTIGVSGVDLTVERGELVLLLGQVGSGKSSLLSVLAGLVEHTGELRWNGTDVRDAQTFLRPGQVAHVAQVPRVLSGTFAENVRLDHARDVAGPLEAARMESDVAEAGGPDSLVGHRGVRLSGGQVQRLALARSLATEAELLLADDVSSALDARTEIELWESLRSRGTTVVGATSKGAALARADRVVVLQDGEVAAVGPWRELAGRWGHLAG</sequence>
<dbReference type="GO" id="GO:0034040">
    <property type="term" value="F:ATPase-coupled lipid transmembrane transporter activity"/>
    <property type="evidence" value="ECO:0007669"/>
    <property type="project" value="TreeGrafter"/>
</dbReference>
<feature type="transmembrane region" description="Helical" evidence="9">
    <location>
        <begin position="32"/>
        <end position="53"/>
    </location>
</feature>
<dbReference type="Pfam" id="PF00664">
    <property type="entry name" value="ABC_membrane"/>
    <property type="match status" value="1"/>
</dbReference>
<dbReference type="InterPro" id="IPR003593">
    <property type="entry name" value="AAA+_ATPase"/>
</dbReference>
<dbReference type="PANTHER" id="PTHR24221:SF654">
    <property type="entry name" value="ATP-BINDING CASSETTE SUB-FAMILY B MEMBER 6"/>
    <property type="match status" value="1"/>
</dbReference>
<gene>
    <name evidence="12" type="ORF">DNL40_00740</name>
</gene>
<dbReference type="InterPro" id="IPR027417">
    <property type="entry name" value="P-loop_NTPase"/>
</dbReference>
<dbReference type="PROSITE" id="PS50929">
    <property type="entry name" value="ABC_TM1F"/>
    <property type="match status" value="2"/>
</dbReference>
<evidence type="ECO:0000313" key="12">
    <source>
        <dbReference type="EMBL" id="PZR54960.1"/>
    </source>
</evidence>
<dbReference type="SMART" id="SM00382">
    <property type="entry name" value="AAA"/>
    <property type="match status" value="2"/>
</dbReference>
<protein>
    <submittedName>
        <fullName evidence="12">ABC transporter ATP-binding protein</fullName>
    </submittedName>
</protein>
<feature type="domain" description="ABC transporter" evidence="10">
    <location>
        <begin position="343"/>
        <end position="577"/>
    </location>
</feature>
<evidence type="ECO:0000256" key="3">
    <source>
        <dbReference type="ARBA" id="ARBA00022692"/>
    </source>
</evidence>
<evidence type="ECO:0000256" key="2">
    <source>
        <dbReference type="ARBA" id="ARBA00022448"/>
    </source>
</evidence>
<accession>A0A2W5WUX3</accession>
<dbReference type="InterPro" id="IPR036640">
    <property type="entry name" value="ABC1_TM_sf"/>
</dbReference>
<comment type="caution">
    <text evidence="12">The sequence shown here is derived from an EMBL/GenBank/DDBJ whole genome shotgun (WGS) entry which is preliminary data.</text>
</comment>
<organism evidence="12 13">
    <name type="scientific">Xylanimonas oleitrophica</name>
    <dbReference type="NCBI Taxonomy" id="2607479"/>
    <lineage>
        <taxon>Bacteria</taxon>
        <taxon>Bacillati</taxon>
        <taxon>Actinomycetota</taxon>
        <taxon>Actinomycetes</taxon>
        <taxon>Micrococcales</taxon>
        <taxon>Promicromonosporaceae</taxon>
        <taxon>Xylanimonas</taxon>
    </lineage>
</organism>
<name>A0A2W5WUX3_9MICO</name>
<dbReference type="SUPFAM" id="SSF90123">
    <property type="entry name" value="ABC transporter transmembrane region"/>
    <property type="match status" value="2"/>
</dbReference>
<proteinExistence type="predicted"/>
<evidence type="ECO:0000256" key="8">
    <source>
        <dbReference type="SAM" id="MobiDB-lite"/>
    </source>
</evidence>
<dbReference type="InterPro" id="IPR011527">
    <property type="entry name" value="ABC1_TM_dom"/>
</dbReference>
<evidence type="ECO:0000256" key="9">
    <source>
        <dbReference type="SAM" id="Phobius"/>
    </source>
</evidence>
<keyword evidence="13" id="KW-1185">Reference proteome</keyword>
<dbReference type="Pfam" id="PF00005">
    <property type="entry name" value="ABC_tran"/>
    <property type="match status" value="2"/>
</dbReference>
<dbReference type="PANTHER" id="PTHR24221">
    <property type="entry name" value="ATP-BINDING CASSETTE SUB-FAMILY B"/>
    <property type="match status" value="1"/>
</dbReference>
<feature type="transmembrane region" description="Helical" evidence="9">
    <location>
        <begin position="712"/>
        <end position="735"/>
    </location>
</feature>
<dbReference type="GO" id="GO:0005737">
    <property type="term" value="C:cytoplasm"/>
    <property type="evidence" value="ECO:0007669"/>
    <property type="project" value="UniProtKB-ARBA"/>
</dbReference>
<feature type="transmembrane region" description="Helical" evidence="9">
    <location>
        <begin position="927"/>
        <end position="949"/>
    </location>
</feature>
<dbReference type="Proteomes" id="UP000248783">
    <property type="component" value="Unassembled WGS sequence"/>
</dbReference>
<feature type="region of interest" description="Disordered" evidence="8">
    <location>
        <begin position="644"/>
        <end position="694"/>
    </location>
</feature>
<evidence type="ECO:0000256" key="7">
    <source>
        <dbReference type="ARBA" id="ARBA00023136"/>
    </source>
</evidence>
<evidence type="ECO:0000313" key="13">
    <source>
        <dbReference type="Proteomes" id="UP000248783"/>
    </source>
</evidence>
<dbReference type="GO" id="GO:0005886">
    <property type="term" value="C:plasma membrane"/>
    <property type="evidence" value="ECO:0007669"/>
    <property type="project" value="UniProtKB-SubCell"/>
</dbReference>
<feature type="compositionally biased region" description="Basic and acidic residues" evidence="8">
    <location>
        <begin position="655"/>
        <end position="670"/>
    </location>
</feature>
<dbReference type="RefSeq" id="WP_111249324.1">
    <property type="nucleotide sequence ID" value="NZ_QKWH01000001.1"/>
</dbReference>
<feature type="domain" description="ABC transmembrane type-1" evidence="11">
    <location>
        <begin position="712"/>
        <end position="970"/>
    </location>
</feature>
<dbReference type="GO" id="GO:0005524">
    <property type="term" value="F:ATP binding"/>
    <property type="evidence" value="ECO:0007669"/>
    <property type="project" value="UniProtKB-KW"/>
</dbReference>
<evidence type="ECO:0000259" key="11">
    <source>
        <dbReference type="PROSITE" id="PS50929"/>
    </source>
</evidence>
<feature type="transmembrane region" description="Helical" evidence="9">
    <location>
        <begin position="847"/>
        <end position="867"/>
    </location>
</feature>
<dbReference type="GO" id="GO:0140359">
    <property type="term" value="F:ABC-type transporter activity"/>
    <property type="evidence" value="ECO:0007669"/>
    <property type="project" value="InterPro"/>
</dbReference>